<dbReference type="Proteomes" id="UP000077671">
    <property type="component" value="Unassembled WGS sequence"/>
</dbReference>
<dbReference type="Gene3D" id="3.30.420.10">
    <property type="entry name" value="Ribonuclease H-like superfamily/Ribonuclease H"/>
    <property type="match status" value="1"/>
</dbReference>
<dbReference type="InterPro" id="IPR050951">
    <property type="entry name" value="Retrovirus_Pol_polyprotein"/>
</dbReference>
<dbReference type="InterPro" id="IPR036397">
    <property type="entry name" value="RNaseH_sf"/>
</dbReference>
<dbReference type="Pfam" id="PF17919">
    <property type="entry name" value="RT_RNaseH_2"/>
    <property type="match status" value="1"/>
</dbReference>
<dbReference type="EMBL" id="LWDD02001318">
    <property type="protein sequence ID" value="KAE8249402.1"/>
    <property type="molecule type" value="Genomic_DNA"/>
</dbReference>
<evidence type="ECO:0000256" key="3">
    <source>
        <dbReference type="ARBA" id="ARBA00022722"/>
    </source>
</evidence>
<accession>A0A177TCB0</accession>
<dbReference type="CDD" id="cd01647">
    <property type="entry name" value="RT_LTR"/>
    <property type="match status" value="1"/>
</dbReference>
<dbReference type="InterPro" id="IPR012337">
    <property type="entry name" value="RNaseH-like_sf"/>
</dbReference>
<evidence type="ECO:0000256" key="5">
    <source>
        <dbReference type="ARBA" id="ARBA00022801"/>
    </source>
</evidence>
<reference evidence="9" key="2">
    <citation type="journal article" date="2019" name="IMA Fungus">
        <title>Genome sequencing and comparison of five Tilletia species to identify candidate genes for the detection of regulated species infecting wheat.</title>
        <authorList>
            <person name="Nguyen H.D.T."/>
            <person name="Sultana T."/>
            <person name="Kesanakurti P."/>
            <person name="Hambleton S."/>
        </authorList>
    </citation>
    <scope>NUCLEOTIDE SEQUENCE</scope>
    <source>
        <strain evidence="9">DAOMC 238032</strain>
    </source>
</reference>
<evidence type="ECO:0000256" key="6">
    <source>
        <dbReference type="ARBA" id="ARBA00022884"/>
    </source>
</evidence>
<dbReference type="PANTHER" id="PTHR37984:SF5">
    <property type="entry name" value="PROTEIN NYNRIN-LIKE"/>
    <property type="match status" value="1"/>
</dbReference>
<dbReference type="GO" id="GO:0004519">
    <property type="term" value="F:endonuclease activity"/>
    <property type="evidence" value="ECO:0007669"/>
    <property type="project" value="UniProtKB-KW"/>
</dbReference>
<evidence type="ECO:0000256" key="8">
    <source>
        <dbReference type="ARBA" id="ARBA00023268"/>
    </source>
</evidence>
<keyword evidence="6" id="KW-0694">RNA-binding</keyword>
<sequence length="952" mass="105689">MEIPLQPDAPLRSEPPRRASPEKRAAMDSAIDQLLAWDVIEPSSSPVSYPVLMVRQYNKWRFCVDYRQLNAVTVADRYPLPTTDAVFHTLMGKSCFSSLDAIRGYHQMMVKPEDRWKTAFVCHRGLFQYKAVPFGLRNAPSEFQRLMHKILGELRWKEAVVYIDDTVVATETLEEQVAALDILLTRATAAGLKFSPSKCTFAVPSLVLLGRKVSGAGVAVWEDRARAVDDLPRPRTLQDLYHALGLFGYYRIFIRGYAALTEPLTRLTKGWWYENVGGRTRLVNVKGEAVSAEKTTLEWSDEQEDSFQRLKSSVTSSPVLAHPDPSRPYVMYVDASKKAYAAVLHQVFVDDRPSPPVSLTSAGLNTLGLNELPSAVAKERWASWVRSDPVFRAAFHRAQATDDAEWTVRDGILIRRPDGKIALPYAALSLVLRDSHDCRGHLGFTKTFLAVSRHFWRPRLLDAVRAWIRHFPSCLKTKLAPKVGEMDISADASLPFEAIATDLVLGLPRTRSGNDAVLVIQDAFSRMVLLHPCSSAIDSPGIASILSDRVLRLGWKPKRLISDSEARMTGDMMQALAASLGAELTPSSPHHQQANSVERFVQTVEGVLQAMSQGDHAHWDRRIVPAVEVAMNAMPSVTTGERPFDLVDGVASFAERLAAANARLDEARQVIERERQRQKSRYDRRHAPLPSLQVDDEVYVRLRDLPLPGAPTGKFAPGKAGPYRVRKVLSPHRVLLDIPDTAVSDSEFNVEQLDVAPVDADPFVGQRVASRSTVGPSAVASADRSGVAVDLLGEEDPAVRSERVRRPPRALDGFHVGVQSVDPMLLRGPHYSPRRVEVGGESVLLYERPVAFLSRLTTISEKRLVAPELELSCLAWAFAKWCHLLEGAEITVVTDHQPLGPMLTASADQVYGPVISRCRALLLPHLHNLRFVHRSGKSHTNADSLSRLVPEE</sequence>
<evidence type="ECO:0000256" key="2">
    <source>
        <dbReference type="ARBA" id="ARBA00022695"/>
    </source>
</evidence>
<dbReference type="PROSITE" id="PS50994">
    <property type="entry name" value="INTEGRASE"/>
    <property type="match status" value="1"/>
</dbReference>
<name>A0A177TCB0_9BASI</name>
<keyword evidence="5" id="KW-0378">Hydrolase</keyword>
<evidence type="ECO:0000256" key="4">
    <source>
        <dbReference type="ARBA" id="ARBA00022759"/>
    </source>
</evidence>
<keyword evidence="1" id="KW-0808">Transferase</keyword>
<dbReference type="PANTHER" id="PTHR37984">
    <property type="entry name" value="PROTEIN CBG26694"/>
    <property type="match status" value="1"/>
</dbReference>
<evidence type="ECO:0008006" key="11">
    <source>
        <dbReference type="Google" id="ProtNLM"/>
    </source>
</evidence>
<dbReference type="GO" id="GO:0016787">
    <property type="term" value="F:hydrolase activity"/>
    <property type="evidence" value="ECO:0007669"/>
    <property type="project" value="UniProtKB-KW"/>
</dbReference>
<dbReference type="Gene3D" id="3.30.70.270">
    <property type="match status" value="2"/>
</dbReference>
<comment type="caution">
    <text evidence="9">The sequence shown here is derived from an EMBL/GenBank/DDBJ whole genome shotgun (WGS) entry which is preliminary data.</text>
</comment>
<dbReference type="InterPro" id="IPR043502">
    <property type="entry name" value="DNA/RNA_pol_sf"/>
</dbReference>
<dbReference type="Pfam" id="PF00078">
    <property type="entry name" value="RVT_1"/>
    <property type="match status" value="1"/>
</dbReference>
<organism evidence="9 10">
    <name type="scientific">Tilletia caries</name>
    <name type="common">wheat bunt fungus</name>
    <dbReference type="NCBI Taxonomy" id="13290"/>
    <lineage>
        <taxon>Eukaryota</taxon>
        <taxon>Fungi</taxon>
        <taxon>Dikarya</taxon>
        <taxon>Basidiomycota</taxon>
        <taxon>Ustilaginomycotina</taxon>
        <taxon>Exobasidiomycetes</taxon>
        <taxon>Tilletiales</taxon>
        <taxon>Tilletiaceae</taxon>
        <taxon>Tilletia</taxon>
    </lineage>
</organism>
<dbReference type="GO" id="GO:0003964">
    <property type="term" value="F:RNA-directed DNA polymerase activity"/>
    <property type="evidence" value="ECO:0007669"/>
    <property type="project" value="UniProtKB-KW"/>
</dbReference>
<dbReference type="Pfam" id="PF17921">
    <property type="entry name" value="Integrase_H2C2"/>
    <property type="match status" value="1"/>
</dbReference>
<dbReference type="InterPro" id="IPR041577">
    <property type="entry name" value="RT_RNaseH_2"/>
</dbReference>
<dbReference type="InterPro" id="IPR043128">
    <property type="entry name" value="Rev_trsase/Diguanyl_cyclase"/>
</dbReference>
<evidence type="ECO:0000256" key="1">
    <source>
        <dbReference type="ARBA" id="ARBA00022679"/>
    </source>
</evidence>
<keyword evidence="3" id="KW-0540">Nuclease</keyword>
<dbReference type="InterPro" id="IPR041373">
    <property type="entry name" value="RT_RNaseH"/>
</dbReference>
<evidence type="ECO:0000256" key="7">
    <source>
        <dbReference type="ARBA" id="ARBA00022918"/>
    </source>
</evidence>
<dbReference type="Gene3D" id="3.10.10.10">
    <property type="entry name" value="HIV Type 1 Reverse Transcriptase, subunit A, domain 1"/>
    <property type="match status" value="1"/>
</dbReference>
<dbReference type="SUPFAM" id="SSF56672">
    <property type="entry name" value="DNA/RNA polymerases"/>
    <property type="match status" value="2"/>
</dbReference>
<protein>
    <recommendedName>
        <fullName evidence="11">Integrase catalytic domain-containing protein</fullName>
    </recommendedName>
</protein>
<evidence type="ECO:0000313" key="10">
    <source>
        <dbReference type="Proteomes" id="UP000077671"/>
    </source>
</evidence>
<dbReference type="AlphaFoldDB" id="A0A177TCB0"/>
<proteinExistence type="predicted"/>
<dbReference type="PROSITE" id="PS50878">
    <property type="entry name" value="RT_POL"/>
    <property type="match status" value="1"/>
</dbReference>
<keyword evidence="2" id="KW-0548">Nucleotidyltransferase</keyword>
<evidence type="ECO:0000313" key="9">
    <source>
        <dbReference type="EMBL" id="KAE8249402.1"/>
    </source>
</evidence>
<keyword evidence="4" id="KW-0255">Endonuclease</keyword>
<dbReference type="GO" id="GO:0015074">
    <property type="term" value="P:DNA integration"/>
    <property type="evidence" value="ECO:0007669"/>
    <property type="project" value="InterPro"/>
</dbReference>
<dbReference type="SUPFAM" id="SSF53098">
    <property type="entry name" value="Ribonuclease H-like"/>
    <property type="match status" value="1"/>
</dbReference>
<dbReference type="InterPro" id="IPR041588">
    <property type="entry name" value="Integrase_H2C2"/>
</dbReference>
<keyword evidence="8" id="KW-0511">Multifunctional enzyme</keyword>
<dbReference type="GO" id="GO:0005634">
    <property type="term" value="C:nucleus"/>
    <property type="evidence" value="ECO:0007669"/>
    <property type="project" value="UniProtKB-ARBA"/>
</dbReference>
<dbReference type="Gene3D" id="1.10.340.70">
    <property type="match status" value="1"/>
</dbReference>
<dbReference type="GO" id="GO:0003723">
    <property type="term" value="F:RNA binding"/>
    <property type="evidence" value="ECO:0007669"/>
    <property type="project" value="UniProtKB-KW"/>
</dbReference>
<dbReference type="InterPro" id="IPR000477">
    <property type="entry name" value="RT_dom"/>
</dbReference>
<gene>
    <name evidence="9" type="ORF">A4X03_0g6616</name>
</gene>
<dbReference type="FunFam" id="3.30.70.270:FF:000020">
    <property type="entry name" value="Transposon Tf2-6 polyprotein-like Protein"/>
    <property type="match status" value="1"/>
</dbReference>
<dbReference type="Pfam" id="PF17917">
    <property type="entry name" value="RT_RNaseH"/>
    <property type="match status" value="1"/>
</dbReference>
<keyword evidence="7" id="KW-0695">RNA-directed DNA polymerase</keyword>
<reference evidence="9" key="1">
    <citation type="submission" date="2016-04" db="EMBL/GenBank/DDBJ databases">
        <authorList>
            <person name="Nguyen H.D."/>
            <person name="Kesanakurti P."/>
            <person name="Cullis J."/>
            <person name="Levesque C.A."/>
            <person name="Hambleton S."/>
        </authorList>
    </citation>
    <scope>NUCLEOTIDE SEQUENCE</scope>
    <source>
        <strain evidence="9">DAOMC 238032</strain>
    </source>
</reference>
<dbReference type="InterPro" id="IPR001584">
    <property type="entry name" value="Integrase_cat-core"/>
</dbReference>